<dbReference type="Proteomes" id="UP000503318">
    <property type="component" value="Segment"/>
</dbReference>
<sequence length="62" mass="6946">MISSILVIVVGVILFLGMSFNLIWLLGNALKEKDKYLITLSVVCNVVFWLSIIVIALKYFGL</sequence>
<feature type="transmembrane region" description="Helical" evidence="1">
    <location>
        <begin position="6"/>
        <end position="26"/>
    </location>
</feature>
<evidence type="ECO:0000256" key="1">
    <source>
        <dbReference type="SAM" id="Phobius"/>
    </source>
</evidence>
<feature type="transmembrane region" description="Helical" evidence="1">
    <location>
        <begin position="38"/>
        <end position="60"/>
    </location>
</feature>
<evidence type="ECO:0000313" key="4">
    <source>
        <dbReference type="Proteomes" id="UP000503318"/>
    </source>
</evidence>
<keyword evidence="1" id="KW-0812">Transmembrane</keyword>
<dbReference type="RefSeq" id="YP_238659.1">
    <property type="nucleotide sequence ID" value="NC_007021.1"/>
</dbReference>
<protein>
    <submittedName>
        <fullName evidence="2">Uncharacterized protein</fullName>
    </submittedName>
</protein>
<name>A0A6H0X5M0_BPTWO</name>
<dbReference type="KEGG" id="vg:5130392"/>
<keyword evidence="1" id="KW-0472">Membrane</keyword>
<proteinExistence type="predicted"/>
<gene>
    <name evidence="2" type="ORF">TwortDSMZ_012</name>
    <name evidence="3" type="ORF">TwortDSMZ_201</name>
</gene>
<keyword evidence="1" id="KW-1133">Transmembrane helix</keyword>
<dbReference type="EMBL" id="MT151386">
    <property type="protein sequence ID" value="QIW89220.1"/>
    <property type="molecule type" value="Genomic_DNA"/>
</dbReference>
<evidence type="ECO:0000313" key="2">
    <source>
        <dbReference type="EMBL" id="QIW89203.1"/>
    </source>
</evidence>
<evidence type="ECO:0000313" key="3">
    <source>
        <dbReference type="EMBL" id="QIW89220.1"/>
    </source>
</evidence>
<reference evidence="2 4" key="1">
    <citation type="submission" date="2020-03" db="EMBL/GenBank/DDBJ databases">
        <title>Variable regions in the genome of staphylococcal bacteriophage Twort.</title>
        <authorList>
            <person name="Glowacka-Rutkowska A."/>
            <person name="Gawor J."/>
            <person name="Lobocka M."/>
        </authorList>
    </citation>
    <scope>NUCLEOTIDE SEQUENCE [LARGE SCALE GENOMIC DNA]</scope>
</reference>
<dbReference type="EMBL" id="MT151386">
    <property type="protein sequence ID" value="QIW89203.1"/>
    <property type="molecule type" value="Genomic_DNA"/>
</dbReference>
<accession>A0A6H0X5M0</accession>
<organism evidence="2 4">
    <name type="scientific">Staphylococcus phage Twort (strain DSM 17442 / HER 48)</name>
    <name type="common">Bacteriophage Twort</name>
    <dbReference type="NCBI Taxonomy" id="2908167"/>
    <lineage>
        <taxon>Viruses</taxon>
        <taxon>Duplodnaviria</taxon>
        <taxon>Heunggongvirae</taxon>
        <taxon>Uroviricota</taxon>
        <taxon>Caudoviricetes</taxon>
        <taxon>Herelleviridae</taxon>
        <taxon>Twortvirinae</taxon>
        <taxon>Twortvirus</taxon>
        <taxon>Twortvirus twort</taxon>
    </lineage>
</organism>
<organismHost>
    <name type="scientific">Twortvirus twort</name>
    <dbReference type="NCBI Taxonomy" id="55510"/>
</organismHost>